<name>A0A0A8M595_BIFLI</name>
<dbReference type="Proteomes" id="UP000043107">
    <property type="component" value="Unassembled WGS sequence"/>
</dbReference>
<organism evidence="3 6">
    <name type="scientific">Bifidobacterium longum subsp. infantis</name>
    <dbReference type="NCBI Taxonomy" id="1682"/>
    <lineage>
        <taxon>Bacteria</taxon>
        <taxon>Bacillati</taxon>
        <taxon>Actinomycetota</taxon>
        <taxon>Actinomycetes</taxon>
        <taxon>Bifidobacteriales</taxon>
        <taxon>Bifidobacteriaceae</taxon>
        <taxon>Bifidobacterium</taxon>
    </lineage>
</organism>
<evidence type="ECO:0000313" key="6">
    <source>
        <dbReference type="Proteomes" id="UP000067206"/>
    </source>
</evidence>
<dbReference type="InterPro" id="IPR052345">
    <property type="entry name" value="Rad_response_metalloprotease"/>
</dbReference>
<evidence type="ECO:0000256" key="1">
    <source>
        <dbReference type="ARBA" id="ARBA00007227"/>
    </source>
</evidence>
<dbReference type="Gene3D" id="1.10.260.40">
    <property type="entry name" value="lambda repressor-like DNA-binding domains"/>
    <property type="match status" value="1"/>
</dbReference>
<dbReference type="Pfam" id="PF01381">
    <property type="entry name" value="HTH_3"/>
    <property type="match status" value="1"/>
</dbReference>
<sequence length="401" mass="44465">MSTFNPEGIALKQRLAFNPERIALARRLEGVTQKELSTRSGLSQAKLSKLQNGIISFNESDAVKLSGALDYPISYFEESGTVIPLSELTYRKTSRSSMGELNSVSTEYSLLMDVIQKLCHVLKMKKNPAAWIDEIAPHEQSLSEEKIERLAIRTRECLGLKPDGAVPNVTRAIERAGIIVSPMRSLNMRGGANLTSEGVTAPSSQWHAMCIGYLGNGALGGDRLRFTKAHELGHLILHRYRKPDSPQLVEREAHIFAGAFLISQLDARLVLKSNLSLRDFLPIKAGWGISIAALISRSHNLGIIDRQRYTSLNIQLSGKGWKKQEPVPVGIENPLLLKQMITSAYGFKTDQGLKIDSIGLASELGAPFRYLDYWSDGLDDEGMHWGIAANRFEQRPNRMIA</sequence>
<dbReference type="PANTHER" id="PTHR43236:SF1">
    <property type="entry name" value="BLL7220 PROTEIN"/>
    <property type="match status" value="1"/>
</dbReference>
<evidence type="ECO:0000313" key="4">
    <source>
        <dbReference type="EMBL" id="CEE99197.1"/>
    </source>
</evidence>
<evidence type="ECO:0000313" key="5">
    <source>
        <dbReference type="Proteomes" id="UP000043107"/>
    </source>
</evidence>
<keyword evidence="5" id="KW-1185">Reference proteome</keyword>
<dbReference type="EMBL" id="CCWP01000015">
    <property type="protein sequence ID" value="CEE99197.1"/>
    <property type="molecule type" value="Genomic_DNA"/>
</dbReference>
<dbReference type="PANTHER" id="PTHR43236">
    <property type="entry name" value="ANTITOXIN HIGA1"/>
    <property type="match status" value="1"/>
</dbReference>
<reference evidence="3 6" key="2">
    <citation type="submission" date="2014-12" db="EMBL/GenBank/DDBJ databases">
        <title>Complete genome sequence of Bifidobacterium longum subsp. infantis BT1.</title>
        <authorList>
            <person name="Kim J.F."/>
            <person name="Kwak M.-J."/>
        </authorList>
    </citation>
    <scope>NUCLEOTIDE SEQUENCE [LARGE SCALE GENOMIC DNA]</scope>
    <source>
        <strain evidence="3 6">BT1</strain>
    </source>
</reference>
<evidence type="ECO:0000313" key="3">
    <source>
        <dbReference type="EMBL" id="ALE09261.1"/>
    </source>
</evidence>
<evidence type="ECO:0000259" key="2">
    <source>
        <dbReference type="PROSITE" id="PS50943"/>
    </source>
</evidence>
<gene>
    <name evidence="4" type="ORF">BLIC_c00593</name>
    <name evidence="3" type="ORF">RY67_1231</name>
</gene>
<dbReference type="EMBL" id="CP010411">
    <property type="protein sequence ID" value="ALE09261.1"/>
    <property type="molecule type" value="Genomic_DNA"/>
</dbReference>
<dbReference type="AlphaFoldDB" id="A0A0A8M595"/>
<dbReference type="InterPro" id="IPR010982">
    <property type="entry name" value="Lambda_DNA-bd_dom_sf"/>
</dbReference>
<dbReference type="Pfam" id="PF06114">
    <property type="entry name" value="Peptidase_M78"/>
    <property type="match status" value="1"/>
</dbReference>
<protein>
    <submittedName>
        <fullName evidence="3 4">Helix-turn-helix</fullName>
    </submittedName>
</protein>
<dbReference type="GO" id="GO:0003677">
    <property type="term" value="F:DNA binding"/>
    <property type="evidence" value="ECO:0007669"/>
    <property type="project" value="InterPro"/>
</dbReference>
<dbReference type="PATRIC" id="fig|1682.24.peg.1199"/>
<reference evidence="4 5" key="1">
    <citation type="submission" date="2014-09" db="EMBL/GenBank/DDBJ databases">
        <authorList>
            <person name="Bertelli C."/>
        </authorList>
    </citation>
    <scope>NUCLEOTIDE SEQUENCE [LARGE SCALE GENOMIC DNA]</scope>
    <source>
        <strain evidence="4 5">BIC1401111250</strain>
    </source>
</reference>
<dbReference type="InterPro" id="IPR001387">
    <property type="entry name" value="Cro/C1-type_HTH"/>
</dbReference>
<dbReference type="SMART" id="SM00530">
    <property type="entry name" value="HTH_XRE"/>
    <property type="match status" value="1"/>
</dbReference>
<proteinExistence type="inferred from homology"/>
<dbReference type="Proteomes" id="UP000067206">
    <property type="component" value="Chromosome"/>
</dbReference>
<dbReference type="PROSITE" id="PS50943">
    <property type="entry name" value="HTH_CROC1"/>
    <property type="match status" value="1"/>
</dbReference>
<dbReference type="SUPFAM" id="SSF47413">
    <property type="entry name" value="lambda repressor-like DNA-binding domains"/>
    <property type="match status" value="1"/>
</dbReference>
<dbReference type="CDD" id="cd00093">
    <property type="entry name" value="HTH_XRE"/>
    <property type="match status" value="1"/>
</dbReference>
<comment type="similarity">
    <text evidence="1">Belongs to the short-chain fatty acyl-CoA assimilation regulator (ScfR) family.</text>
</comment>
<accession>A0A0A8M595</accession>
<dbReference type="InterPro" id="IPR010359">
    <property type="entry name" value="IrrE_HExxH"/>
</dbReference>
<dbReference type="RefSeq" id="WP_012576934.1">
    <property type="nucleotide sequence ID" value="NZ_CABHMM010000001.1"/>
</dbReference>
<dbReference type="Gene3D" id="1.10.10.2910">
    <property type="match status" value="1"/>
</dbReference>
<feature type="domain" description="HTH cro/C1-type" evidence="2">
    <location>
        <begin position="22"/>
        <end position="76"/>
    </location>
</feature>